<sequence length="581" mass="65765">MKKFLTVIAISLITFHISAKPNVVVILTDDQGWGDLSINGNTAIDTPNVDRLARDGAMFDRFYVSPVCAPTRAEFLTGRHHVRTGVYGVTAGGERINPDEVLISELFQRSGYKTAAFGKWHSGMQFPYHPNARGFDEFYGFCSGHWGNYYDTMIDHNGDITTGTGYVNNDFTERAMDYIETHQEKPFFVYLPLNTPHSPMQVPDRWWNKFKDLELTQDHRDKKKENIDHTRAALAMCENIDWNVGRLLSKLDELKLAENTIVVYFCDNGPNGNRWNGDMRGKKGSTDEGGVRSPLFIRWPGKIKPGTEVLPICSAYDLLPTLADLTDVPMSGTKPIDGTSLKPLLFGEVNNWPDRTLAHYWHKLSIRTPGYRLDQKGNLYDMVTDPGQRTAINDQVPETAASLKEYAEKWRAEMVSRHGKEFDHRPFVIGHPGAKMTQIPARDGVGKGGIKRSCKHANDSYFTNWTSLEDSIEWHCEVGQTGKYKVELFYTCPDADAGSTVELSFNDEKMVGKITKAHNPPLFGMERDRVERTESYNKDFKRVTFGTIILKKGEGTLKLQALEILGAQVMDFRLMLLTRID</sequence>
<dbReference type="InterPro" id="IPR017850">
    <property type="entry name" value="Alkaline_phosphatase_core_sf"/>
</dbReference>
<organism evidence="7 8">
    <name type="scientific">Pontiella sulfatireligans</name>
    <dbReference type="NCBI Taxonomy" id="2750658"/>
    <lineage>
        <taxon>Bacteria</taxon>
        <taxon>Pseudomonadati</taxon>
        <taxon>Kiritimatiellota</taxon>
        <taxon>Kiritimatiellia</taxon>
        <taxon>Kiritimatiellales</taxon>
        <taxon>Pontiellaceae</taxon>
        <taxon>Pontiella</taxon>
    </lineage>
</organism>
<keyword evidence="2" id="KW-0479">Metal-binding</keyword>
<evidence type="ECO:0000256" key="3">
    <source>
        <dbReference type="ARBA" id="ARBA00022801"/>
    </source>
</evidence>
<dbReference type="PANTHER" id="PTHR42693">
    <property type="entry name" value="ARYLSULFATASE FAMILY MEMBER"/>
    <property type="match status" value="1"/>
</dbReference>
<dbReference type="Gene3D" id="2.60.120.260">
    <property type="entry name" value="Galactose-binding domain-like"/>
    <property type="match status" value="1"/>
</dbReference>
<feature type="domain" description="Sulfatase N-terminal" evidence="6">
    <location>
        <begin position="21"/>
        <end position="328"/>
    </location>
</feature>
<dbReference type="Pfam" id="PF00884">
    <property type="entry name" value="Sulfatase"/>
    <property type="match status" value="1"/>
</dbReference>
<dbReference type="EMBL" id="CAAHFH010000004">
    <property type="protein sequence ID" value="VGO23545.1"/>
    <property type="molecule type" value="Genomic_DNA"/>
</dbReference>
<evidence type="ECO:0000313" key="7">
    <source>
        <dbReference type="EMBL" id="VGO23545.1"/>
    </source>
</evidence>
<dbReference type="SUPFAM" id="SSF53649">
    <property type="entry name" value="Alkaline phosphatase-like"/>
    <property type="match status" value="1"/>
</dbReference>
<dbReference type="Proteomes" id="UP000346198">
    <property type="component" value="Unassembled WGS sequence"/>
</dbReference>
<dbReference type="AlphaFoldDB" id="A0A6C2UT99"/>
<dbReference type="CDD" id="cd16146">
    <property type="entry name" value="ARS_like"/>
    <property type="match status" value="1"/>
</dbReference>
<dbReference type="RefSeq" id="WP_136065997.1">
    <property type="nucleotide sequence ID" value="NZ_CAAHFH010000004.1"/>
</dbReference>
<accession>A0A6C2UT99</accession>
<dbReference type="InterPro" id="IPR050738">
    <property type="entry name" value="Sulfatase"/>
</dbReference>
<evidence type="ECO:0000256" key="2">
    <source>
        <dbReference type="ARBA" id="ARBA00022723"/>
    </source>
</evidence>
<evidence type="ECO:0000256" key="5">
    <source>
        <dbReference type="SAM" id="SignalP"/>
    </source>
</evidence>
<dbReference type="InterPro" id="IPR000917">
    <property type="entry name" value="Sulfatase_N"/>
</dbReference>
<name>A0A6C2UT99_9BACT</name>
<proteinExistence type="inferred from homology"/>
<feature type="signal peptide" evidence="5">
    <location>
        <begin position="1"/>
        <end position="19"/>
    </location>
</feature>
<keyword evidence="5" id="KW-0732">Signal</keyword>
<gene>
    <name evidence="7" type="primary">atsA_275</name>
    <name evidence="7" type="ORF">SCARR_05652</name>
</gene>
<dbReference type="PANTHER" id="PTHR42693:SF53">
    <property type="entry name" value="ENDO-4-O-SULFATASE"/>
    <property type="match status" value="1"/>
</dbReference>
<protein>
    <submittedName>
        <fullName evidence="7">Arylsulfatase</fullName>
    </submittedName>
</protein>
<evidence type="ECO:0000256" key="4">
    <source>
        <dbReference type="ARBA" id="ARBA00022837"/>
    </source>
</evidence>
<evidence type="ECO:0000313" key="8">
    <source>
        <dbReference type="Proteomes" id="UP000346198"/>
    </source>
</evidence>
<evidence type="ECO:0000256" key="1">
    <source>
        <dbReference type="ARBA" id="ARBA00008779"/>
    </source>
</evidence>
<dbReference type="InterPro" id="IPR024607">
    <property type="entry name" value="Sulfatase_CS"/>
</dbReference>
<dbReference type="GO" id="GO:0046872">
    <property type="term" value="F:metal ion binding"/>
    <property type="evidence" value="ECO:0007669"/>
    <property type="project" value="UniProtKB-KW"/>
</dbReference>
<dbReference type="GO" id="GO:0004065">
    <property type="term" value="F:arylsulfatase activity"/>
    <property type="evidence" value="ECO:0007669"/>
    <property type="project" value="TreeGrafter"/>
</dbReference>
<comment type="similarity">
    <text evidence="1">Belongs to the sulfatase family.</text>
</comment>
<dbReference type="Gene3D" id="3.40.720.10">
    <property type="entry name" value="Alkaline Phosphatase, subunit A"/>
    <property type="match status" value="1"/>
</dbReference>
<keyword evidence="8" id="KW-1185">Reference proteome</keyword>
<keyword evidence="4" id="KW-0106">Calcium</keyword>
<reference evidence="7 8" key="1">
    <citation type="submission" date="2019-04" db="EMBL/GenBank/DDBJ databases">
        <authorList>
            <person name="Van Vliet M D."/>
        </authorList>
    </citation>
    <scope>NUCLEOTIDE SEQUENCE [LARGE SCALE GENOMIC DNA]</scope>
    <source>
        <strain evidence="7 8">F21</strain>
    </source>
</reference>
<dbReference type="PROSITE" id="PS00523">
    <property type="entry name" value="SULFATASE_1"/>
    <property type="match status" value="1"/>
</dbReference>
<keyword evidence="3" id="KW-0378">Hydrolase</keyword>
<evidence type="ECO:0000259" key="6">
    <source>
        <dbReference type="Pfam" id="PF00884"/>
    </source>
</evidence>
<feature type="chain" id="PRO_5028816127" evidence="5">
    <location>
        <begin position="20"/>
        <end position="581"/>
    </location>
</feature>